<proteinExistence type="inferred from homology"/>
<comment type="cofactor">
    <cofactor evidence="1">
        <name>pyridoxal 5'-phosphate</name>
        <dbReference type="ChEBI" id="CHEBI:597326"/>
    </cofactor>
</comment>
<evidence type="ECO:0000256" key="3">
    <source>
        <dbReference type="ARBA" id="ARBA00022576"/>
    </source>
</evidence>
<dbReference type="InterPro" id="IPR001544">
    <property type="entry name" value="Aminotrans_IV"/>
</dbReference>
<keyword evidence="6" id="KW-0663">Pyridoxal phosphate</keyword>
<dbReference type="InterPro" id="IPR043131">
    <property type="entry name" value="BCAT-like_N"/>
</dbReference>
<evidence type="ECO:0000256" key="4">
    <source>
        <dbReference type="ARBA" id="ARBA00022605"/>
    </source>
</evidence>
<dbReference type="GeneID" id="20530305"/>
<dbReference type="GO" id="GO:0004084">
    <property type="term" value="F:branched-chain-amino-acid transaminase activity"/>
    <property type="evidence" value="ECO:0007669"/>
    <property type="project" value="InterPro"/>
</dbReference>
<dbReference type="Proteomes" id="UP000030693">
    <property type="component" value="Unassembled WGS sequence"/>
</dbReference>
<evidence type="ECO:0000256" key="5">
    <source>
        <dbReference type="ARBA" id="ARBA00022679"/>
    </source>
</evidence>
<dbReference type="InterPro" id="IPR043132">
    <property type="entry name" value="BCAT-like_C"/>
</dbReference>
<evidence type="ECO:0000256" key="6">
    <source>
        <dbReference type="ARBA" id="ARBA00022898"/>
    </source>
</evidence>
<reference evidence="8" key="1">
    <citation type="submission" date="2013-04" db="EMBL/GenBank/DDBJ databases">
        <title>The Genome Sequence of Fonticula alba ATCC 38817.</title>
        <authorList>
            <consortium name="The Broad Institute Genomics Platform"/>
            <person name="Russ C."/>
            <person name="Cuomo C."/>
            <person name="Burger G."/>
            <person name="Gray M.W."/>
            <person name="Holland P.W.H."/>
            <person name="King N."/>
            <person name="Lang F.B.F."/>
            <person name="Roger A.J."/>
            <person name="Ruiz-Trillo I."/>
            <person name="Brown M."/>
            <person name="Walker B."/>
            <person name="Young S."/>
            <person name="Zeng Q."/>
            <person name="Gargeya S."/>
            <person name="Fitzgerald M."/>
            <person name="Haas B."/>
            <person name="Abouelleil A."/>
            <person name="Allen A.W."/>
            <person name="Alvarado L."/>
            <person name="Arachchi H.M."/>
            <person name="Berlin A.M."/>
            <person name="Chapman S.B."/>
            <person name="Gainer-Dewar J."/>
            <person name="Goldberg J."/>
            <person name="Griggs A."/>
            <person name="Gujja S."/>
            <person name="Hansen M."/>
            <person name="Howarth C."/>
            <person name="Imamovic A."/>
            <person name="Ireland A."/>
            <person name="Larimer J."/>
            <person name="McCowan C."/>
            <person name="Murphy C."/>
            <person name="Pearson M."/>
            <person name="Poon T.W."/>
            <person name="Priest M."/>
            <person name="Roberts A."/>
            <person name="Saif S."/>
            <person name="Shea T."/>
            <person name="Sisk P."/>
            <person name="Sykes S."/>
            <person name="Wortman J."/>
            <person name="Nusbaum C."/>
            <person name="Birren B."/>
        </authorList>
    </citation>
    <scope>NUCLEOTIDE SEQUENCE [LARGE SCALE GENOMIC DNA]</scope>
    <source>
        <strain evidence="8">ATCC 38817</strain>
    </source>
</reference>
<dbReference type="OMA" id="WINEDGX"/>
<accession>A0A058Z0Q5</accession>
<dbReference type="GO" id="GO:0009099">
    <property type="term" value="P:L-valine biosynthetic process"/>
    <property type="evidence" value="ECO:0007669"/>
    <property type="project" value="TreeGrafter"/>
</dbReference>
<evidence type="ECO:0000313" key="8">
    <source>
        <dbReference type="EMBL" id="KCV67849.1"/>
    </source>
</evidence>
<keyword evidence="7" id="KW-0100">Branched-chain amino acid biosynthesis</keyword>
<keyword evidence="3 8" id="KW-0032">Aminotransferase</keyword>
<dbReference type="InterPro" id="IPR036038">
    <property type="entry name" value="Aminotransferase-like"/>
</dbReference>
<dbReference type="PANTHER" id="PTHR11825:SF44">
    <property type="entry name" value="BRANCHED-CHAIN-AMINO-ACID AMINOTRANSFERASE"/>
    <property type="match status" value="1"/>
</dbReference>
<keyword evidence="5 8" id="KW-0808">Transferase</keyword>
<evidence type="ECO:0000256" key="2">
    <source>
        <dbReference type="ARBA" id="ARBA00009320"/>
    </source>
</evidence>
<dbReference type="AlphaFoldDB" id="A0A058Z0Q5"/>
<gene>
    <name evidence="8" type="ORF">H696_05580</name>
</gene>
<dbReference type="InterPro" id="IPR005786">
    <property type="entry name" value="B_amino_transII"/>
</dbReference>
<evidence type="ECO:0000313" key="9">
    <source>
        <dbReference type="Proteomes" id="UP000030693"/>
    </source>
</evidence>
<dbReference type="EMBL" id="KB932212">
    <property type="protein sequence ID" value="KCV67849.1"/>
    <property type="molecule type" value="Genomic_DNA"/>
</dbReference>
<dbReference type="eggNOG" id="KOG0975">
    <property type="taxonomic scope" value="Eukaryota"/>
</dbReference>
<keyword evidence="9" id="KW-1185">Reference proteome</keyword>
<dbReference type="SUPFAM" id="SSF56752">
    <property type="entry name" value="D-aminoacid aminotransferase-like PLP-dependent enzymes"/>
    <property type="match status" value="1"/>
</dbReference>
<evidence type="ECO:0000256" key="1">
    <source>
        <dbReference type="ARBA" id="ARBA00001933"/>
    </source>
</evidence>
<comment type="similarity">
    <text evidence="2">Belongs to the class-IV pyridoxal-phosphate-dependent aminotransferase family.</text>
</comment>
<dbReference type="STRING" id="691883.A0A058Z0Q5"/>
<keyword evidence="4" id="KW-0028">Amino-acid biosynthesis</keyword>
<dbReference type="Gene3D" id="3.20.10.10">
    <property type="entry name" value="D-amino Acid Aminotransferase, subunit A, domain 2"/>
    <property type="match status" value="1"/>
</dbReference>
<dbReference type="PANTHER" id="PTHR11825">
    <property type="entry name" value="SUBGROUP IIII AMINOTRANSFERASE"/>
    <property type="match status" value="1"/>
</dbReference>
<protein>
    <submittedName>
        <fullName evidence="8">Branched-chain amino acid aminotransferase</fullName>
    </submittedName>
</protein>
<organism evidence="8">
    <name type="scientific">Fonticula alba</name>
    <name type="common">Slime mold</name>
    <dbReference type="NCBI Taxonomy" id="691883"/>
    <lineage>
        <taxon>Eukaryota</taxon>
        <taxon>Rotosphaerida</taxon>
        <taxon>Fonticulaceae</taxon>
        <taxon>Fonticula</taxon>
    </lineage>
</organism>
<dbReference type="Pfam" id="PF01063">
    <property type="entry name" value="Aminotran_4"/>
    <property type="match status" value="1"/>
</dbReference>
<dbReference type="OrthoDB" id="1732691at2759"/>
<dbReference type="GO" id="GO:0005739">
    <property type="term" value="C:mitochondrion"/>
    <property type="evidence" value="ECO:0007669"/>
    <property type="project" value="TreeGrafter"/>
</dbReference>
<dbReference type="RefSeq" id="XP_009497669.1">
    <property type="nucleotide sequence ID" value="XM_009499394.1"/>
</dbReference>
<evidence type="ECO:0000256" key="7">
    <source>
        <dbReference type="ARBA" id="ARBA00023304"/>
    </source>
</evidence>
<dbReference type="GO" id="GO:0009098">
    <property type="term" value="P:L-leucine biosynthetic process"/>
    <property type="evidence" value="ECO:0007669"/>
    <property type="project" value="TreeGrafter"/>
</dbReference>
<name>A0A058Z0Q5_FONAL</name>
<sequence>MKAYKDKEGRVRLFRPMMNIERMQKSAERIALPNFDKDEMLKCIKEFVKVESNWIPSERGYSLYLRPTMIGTQASLGVGSSSNAKVFLIASPVGPYYRTGFSAVKLFADPTAVRAWPGGSGDSKLGGNYAPGIRTQLDAAAKGYAQVLWLFGPEHYVTEVGTMNCFMLWKNEDGGSRRAP</sequence>
<dbReference type="Gene3D" id="3.30.470.10">
    <property type="match status" value="1"/>
</dbReference>